<sequence length="145" mass="15746">MAWGSKRIHGKRGTQPCGEPLCPINCCPMFPCQHANPCGQPTCASQLLALGMSPGSRGIGVNVCPTDRDTHCTPDDIAAAMQAREGADISISTSENKNRGQKYIKHSIPTLVYSSKSMYIVDEIGITFPPSEPKIFQKNNVNKHF</sequence>
<proteinExistence type="predicted"/>
<accession>A0A8S9WWU1</accession>
<dbReference type="EMBL" id="WIXP02000013">
    <property type="protein sequence ID" value="KAF6201212.1"/>
    <property type="molecule type" value="Genomic_DNA"/>
</dbReference>
<comment type="caution">
    <text evidence="1">The sequence shown here is derived from an EMBL/GenBank/DDBJ whole genome shotgun (WGS) entry which is preliminary data.</text>
</comment>
<evidence type="ECO:0000313" key="1">
    <source>
        <dbReference type="EMBL" id="KAF6201212.1"/>
    </source>
</evidence>
<keyword evidence="2" id="KW-1185">Reference proteome</keyword>
<evidence type="ECO:0000313" key="2">
    <source>
        <dbReference type="Proteomes" id="UP000466442"/>
    </source>
</evidence>
<name>A0A8S9WWU1_APOLU</name>
<organism evidence="1 2">
    <name type="scientific">Apolygus lucorum</name>
    <name type="common">Small green plant bug</name>
    <name type="synonym">Lygocoris lucorum</name>
    <dbReference type="NCBI Taxonomy" id="248454"/>
    <lineage>
        <taxon>Eukaryota</taxon>
        <taxon>Metazoa</taxon>
        <taxon>Ecdysozoa</taxon>
        <taxon>Arthropoda</taxon>
        <taxon>Hexapoda</taxon>
        <taxon>Insecta</taxon>
        <taxon>Pterygota</taxon>
        <taxon>Neoptera</taxon>
        <taxon>Paraneoptera</taxon>
        <taxon>Hemiptera</taxon>
        <taxon>Heteroptera</taxon>
        <taxon>Panheteroptera</taxon>
        <taxon>Cimicomorpha</taxon>
        <taxon>Miridae</taxon>
        <taxon>Mirini</taxon>
        <taxon>Apolygus</taxon>
    </lineage>
</organism>
<protein>
    <submittedName>
        <fullName evidence="1">Uncharacterized protein</fullName>
    </submittedName>
</protein>
<gene>
    <name evidence="1" type="ORF">GE061_005659</name>
</gene>
<reference evidence="1" key="1">
    <citation type="journal article" date="2021" name="Mol. Ecol. Resour.">
        <title>Apolygus lucorum genome provides insights into omnivorousness and mesophyll feeding.</title>
        <authorList>
            <person name="Liu Y."/>
            <person name="Liu H."/>
            <person name="Wang H."/>
            <person name="Huang T."/>
            <person name="Liu B."/>
            <person name="Yang B."/>
            <person name="Yin L."/>
            <person name="Li B."/>
            <person name="Zhang Y."/>
            <person name="Zhang S."/>
            <person name="Jiang F."/>
            <person name="Zhang X."/>
            <person name="Ren Y."/>
            <person name="Wang B."/>
            <person name="Wang S."/>
            <person name="Lu Y."/>
            <person name="Wu K."/>
            <person name="Fan W."/>
            <person name="Wang G."/>
        </authorList>
    </citation>
    <scope>NUCLEOTIDE SEQUENCE</scope>
    <source>
        <strain evidence="1">12Hb</strain>
    </source>
</reference>
<dbReference type="Proteomes" id="UP000466442">
    <property type="component" value="Unassembled WGS sequence"/>
</dbReference>
<dbReference type="AlphaFoldDB" id="A0A8S9WWU1"/>